<evidence type="ECO:0000256" key="10">
    <source>
        <dbReference type="PIRNR" id="PIRNR016302"/>
    </source>
</evidence>
<dbReference type="Gene3D" id="1.50.10.20">
    <property type="match status" value="1"/>
</dbReference>
<dbReference type="Proteomes" id="UP000038010">
    <property type="component" value="Unassembled WGS sequence"/>
</dbReference>
<dbReference type="PANTHER" id="PTHR12145">
    <property type="entry name" value="MANNAN ENDO-1,6-ALPHA-MANNOSIDASE DCW1"/>
    <property type="match status" value="1"/>
</dbReference>
<evidence type="ECO:0000256" key="3">
    <source>
        <dbReference type="ARBA" id="ARBA00009699"/>
    </source>
</evidence>
<name>A0A0N1H9N3_9EURO</name>
<dbReference type="FunFam" id="1.50.10.20:FF:000006">
    <property type="entry name" value="Mannan endo-1,6-alpha-mannosidase"/>
    <property type="match status" value="1"/>
</dbReference>
<dbReference type="AlphaFoldDB" id="A0A0N1H9N3"/>
<evidence type="ECO:0000256" key="11">
    <source>
        <dbReference type="SAM" id="MobiDB-lite"/>
    </source>
</evidence>
<evidence type="ECO:0000313" key="15">
    <source>
        <dbReference type="Proteomes" id="UP000038010"/>
    </source>
</evidence>
<organism evidence="14 15">
    <name type="scientific">Cyphellophora attinorum</name>
    <dbReference type="NCBI Taxonomy" id="1664694"/>
    <lineage>
        <taxon>Eukaryota</taxon>
        <taxon>Fungi</taxon>
        <taxon>Dikarya</taxon>
        <taxon>Ascomycota</taxon>
        <taxon>Pezizomycotina</taxon>
        <taxon>Eurotiomycetes</taxon>
        <taxon>Chaetothyriomycetidae</taxon>
        <taxon>Chaetothyriales</taxon>
        <taxon>Cyphellophoraceae</taxon>
        <taxon>Cyphellophora</taxon>
    </lineage>
</organism>
<evidence type="ECO:0000313" key="14">
    <source>
        <dbReference type="EMBL" id="KPI40405.1"/>
    </source>
</evidence>
<dbReference type="GO" id="GO:0009272">
    <property type="term" value="P:fungal-type cell wall biogenesis"/>
    <property type="evidence" value="ECO:0007669"/>
    <property type="project" value="TreeGrafter"/>
</dbReference>
<dbReference type="GO" id="GO:0016052">
    <property type="term" value="P:carbohydrate catabolic process"/>
    <property type="evidence" value="ECO:0007669"/>
    <property type="project" value="InterPro"/>
</dbReference>
<dbReference type="PIRSF" id="PIRSF016302">
    <property type="entry name" value="Man_a_manosd"/>
    <property type="match status" value="1"/>
</dbReference>
<dbReference type="InterPro" id="IPR008928">
    <property type="entry name" value="6-hairpin_glycosidase_sf"/>
</dbReference>
<feature type="chain" id="PRO_5005873154" description="Mannan endo-1,6-alpha-mannosidase" evidence="13">
    <location>
        <begin position="20"/>
        <end position="462"/>
    </location>
</feature>
<reference evidence="14 15" key="1">
    <citation type="submission" date="2015-06" db="EMBL/GenBank/DDBJ databases">
        <title>Draft genome of the ant-associated black yeast Phialophora attae CBS 131958.</title>
        <authorList>
            <person name="Moreno L.F."/>
            <person name="Stielow B.J."/>
            <person name="de Hoog S."/>
            <person name="Vicente V.A."/>
            <person name="Weiss V.A."/>
            <person name="de Vries M."/>
            <person name="Cruz L.M."/>
            <person name="Souza E.M."/>
        </authorList>
    </citation>
    <scope>NUCLEOTIDE SEQUENCE [LARGE SCALE GENOMIC DNA]</scope>
    <source>
        <strain evidence="14 15">CBS 131958</strain>
    </source>
</reference>
<dbReference type="EC" id="3.2.1.101" evidence="4 10"/>
<feature type="region of interest" description="Disordered" evidence="11">
    <location>
        <begin position="412"/>
        <end position="434"/>
    </location>
</feature>
<evidence type="ECO:0000256" key="1">
    <source>
        <dbReference type="ARBA" id="ARBA00001452"/>
    </source>
</evidence>
<evidence type="ECO:0000256" key="5">
    <source>
        <dbReference type="ARBA" id="ARBA00022729"/>
    </source>
</evidence>
<keyword evidence="5 13" id="KW-0732">Signal</keyword>
<keyword evidence="9 10" id="KW-0326">Glycosidase</keyword>
<evidence type="ECO:0000256" key="2">
    <source>
        <dbReference type="ARBA" id="ARBA00004308"/>
    </source>
</evidence>
<comment type="similarity">
    <text evidence="3 10">Belongs to the glycosyl hydrolase 76 family.</text>
</comment>
<dbReference type="GeneID" id="28739775"/>
<dbReference type="GO" id="GO:0012505">
    <property type="term" value="C:endomembrane system"/>
    <property type="evidence" value="ECO:0007669"/>
    <property type="project" value="UniProtKB-SubCell"/>
</dbReference>
<evidence type="ECO:0000256" key="12">
    <source>
        <dbReference type="SAM" id="Phobius"/>
    </source>
</evidence>
<gene>
    <name evidence="14" type="ORF">AB675_7520</name>
</gene>
<dbReference type="EMBL" id="LFJN01000012">
    <property type="protein sequence ID" value="KPI40405.1"/>
    <property type="molecule type" value="Genomic_DNA"/>
</dbReference>
<evidence type="ECO:0000256" key="9">
    <source>
        <dbReference type="ARBA" id="ARBA00023295"/>
    </source>
</evidence>
<dbReference type="RefSeq" id="XP_018000368.1">
    <property type="nucleotide sequence ID" value="XM_018147895.1"/>
</dbReference>
<dbReference type="VEuPathDB" id="FungiDB:AB675_7520"/>
<sequence length="462" mass="50617">MRILEFCTIVCMFFFNTSAIVLNTDESQSILDAASAAAAGLQALYNGNSPDGVVGKWPYPPYYWWESGAAWGGMVEYWHYTGDATYLNVTWEALVSQLGPQADFVVPQEAFNEGNDDQAFWVFAALSAAEYGFPEPPSPFPPWIETVKNAWQLYVDRWNTTNCNGGLKWQFHPENAGYYYKQSIANGGFFQISARLARYTGNQTYADWANKIWDWVSGVGLIDDIYNVYDGTDELINCTGVDHHQWSYNVGVFLYGSSVMQNYTNASDVDNIWFIRTNGLLEATTTFFSPFKNATNIMFEAACEINHNCNVDQLSKKAYMARWLAGTSMMATNTAGRIGALLRASAAGAALACTGGPDNRTCGFHWYTGVFDGSTGLGQQLSAMEVMRALLVNETAPPMTLPNVVIRGAPGNLTAPPPANPSETEAARPLHDGAPPPTGMVPGLALLIPLTIFLSLVWTCGL</sequence>
<dbReference type="SUPFAM" id="SSF48208">
    <property type="entry name" value="Six-hairpin glycosidases"/>
    <property type="match status" value="1"/>
</dbReference>
<feature type="transmembrane region" description="Helical" evidence="12">
    <location>
        <begin position="439"/>
        <end position="460"/>
    </location>
</feature>
<proteinExistence type="inferred from homology"/>
<keyword evidence="7 12" id="KW-0472">Membrane</keyword>
<keyword evidence="8" id="KW-0325">Glycoprotein</keyword>
<evidence type="ECO:0000256" key="7">
    <source>
        <dbReference type="ARBA" id="ARBA00023136"/>
    </source>
</evidence>
<keyword evidence="15" id="KW-1185">Reference proteome</keyword>
<protein>
    <recommendedName>
        <fullName evidence="4 10">Mannan endo-1,6-alpha-mannosidase</fullName>
        <ecNumber evidence="4 10">3.2.1.101</ecNumber>
    </recommendedName>
</protein>
<dbReference type="STRING" id="1664694.A0A0N1H9N3"/>
<accession>A0A0N1H9N3</accession>
<evidence type="ECO:0000256" key="4">
    <source>
        <dbReference type="ARBA" id="ARBA00012350"/>
    </source>
</evidence>
<evidence type="ECO:0000256" key="6">
    <source>
        <dbReference type="ARBA" id="ARBA00022801"/>
    </source>
</evidence>
<dbReference type="OrthoDB" id="4187847at2759"/>
<evidence type="ECO:0000256" key="8">
    <source>
        <dbReference type="ARBA" id="ARBA00023180"/>
    </source>
</evidence>
<keyword evidence="6 10" id="KW-0378">Hydrolase</keyword>
<dbReference type="Pfam" id="PF03663">
    <property type="entry name" value="Glyco_hydro_76"/>
    <property type="match status" value="1"/>
</dbReference>
<feature type="signal peptide" evidence="13">
    <location>
        <begin position="1"/>
        <end position="19"/>
    </location>
</feature>
<comment type="catalytic activity">
    <reaction evidence="1 10">
        <text>Random hydrolysis of (1-&gt;6)-alpha-D-mannosidic linkages in unbranched (1-&gt;6)-mannans.</text>
        <dbReference type="EC" id="3.2.1.101"/>
    </reaction>
</comment>
<dbReference type="InterPro" id="IPR005198">
    <property type="entry name" value="Glyco_hydro_76"/>
</dbReference>
<keyword evidence="12" id="KW-0812">Transmembrane</keyword>
<dbReference type="GO" id="GO:0008496">
    <property type="term" value="F:mannan endo-1,6-alpha-mannosidase activity"/>
    <property type="evidence" value="ECO:0007669"/>
    <property type="project" value="UniProtKB-UniRule"/>
</dbReference>
<comment type="caution">
    <text evidence="14">The sequence shown here is derived from an EMBL/GenBank/DDBJ whole genome shotgun (WGS) entry which is preliminary data.</text>
</comment>
<dbReference type="PANTHER" id="PTHR12145:SF36">
    <property type="entry name" value="MANNAN ENDO-1,6-ALPHA-MANNOSIDASE DCW1"/>
    <property type="match status" value="1"/>
</dbReference>
<dbReference type="InterPro" id="IPR014480">
    <property type="entry name" value="Mannan-1_6-alpha_mannosidase"/>
</dbReference>
<keyword evidence="12" id="KW-1133">Transmembrane helix</keyword>
<comment type="subcellular location">
    <subcellularLocation>
        <location evidence="2">Endomembrane system</location>
    </subcellularLocation>
</comment>
<evidence type="ECO:0000256" key="13">
    <source>
        <dbReference type="SAM" id="SignalP"/>
    </source>
</evidence>